<comment type="caution">
    <text evidence="1">The sequence shown here is derived from an EMBL/GenBank/DDBJ whole genome shotgun (WGS) entry which is preliminary data.</text>
</comment>
<sequence length="69" mass="6912">MSKGTVLQGAGAVDHGLGFGEHDGPIRDRGFGHIGALPLQGGEAAAGCVDVAPDADDHMTVSRQPGGYI</sequence>
<keyword evidence="2" id="KW-1185">Reference proteome</keyword>
<name>A0ABU0LIP4_XANAG</name>
<evidence type="ECO:0000313" key="1">
    <source>
        <dbReference type="EMBL" id="MDQ0507009.1"/>
    </source>
</evidence>
<accession>A0ABU0LIP4</accession>
<reference evidence="1 2" key="1">
    <citation type="submission" date="2023-07" db="EMBL/GenBank/DDBJ databases">
        <title>Genomic Encyclopedia of Type Strains, Phase IV (KMG-IV): sequencing the most valuable type-strain genomes for metagenomic binning, comparative biology and taxonomic classification.</title>
        <authorList>
            <person name="Goeker M."/>
        </authorList>
    </citation>
    <scope>NUCLEOTIDE SEQUENCE [LARGE SCALE GENOMIC DNA]</scope>
    <source>
        <strain evidence="1 2">DSM 3770</strain>
    </source>
</reference>
<dbReference type="Proteomes" id="UP001241747">
    <property type="component" value="Unassembled WGS sequence"/>
</dbReference>
<evidence type="ECO:0000313" key="2">
    <source>
        <dbReference type="Proteomes" id="UP001241747"/>
    </source>
</evidence>
<organism evidence="1 2">
    <name type="scientific">Xanthobacter agilis</name>
    <dbReference type="NCBI Taxonomy" id="47492"/>
    <lineage>
        <taxon>Bacteria</taxon>
        <taxon>Pseudomonadati</taxon>
        <taxon>Pseudomonadota</taxon>
        <taxon>Alphaproteobacteria</taxon>
        <taxon>Hyphomicrobiales</taxon>
        <taxon>Xanthobacteraceae</taxon>
        <taxon>Xanthobacter</taxon>
    </lineage>
</organism>
<gene>
    <name evidence="1" type="ORF">QOZ94_003825</name>
</gene>
<dbReference type="EMBL" id="JAUSVY010000012">
    <property type="protein sequence ID" value="MDQ0507009.1"/>
    <property type="molecule type" value="Genomic_DNA"/>
</dbReference>
<protein>
    <submittedName>
        <fullName evidence="1">Uncharacterized protein</fullName>
    </submittedName>
</protein>
<proteinExistence type="predicted"/>